<dbReference type="PANTHER" id="PTHR30408:SF12">
    <property type="entry name" value="TYPE I RESTRICTION ENZYME MJAVIII SPECIFICITY SUBUNIT"/>
    <property type="match status" value="1"/>
</dbReference>
<feature type="domain" description="Type I restriction modification DNA specificity" evidence="4">
    <location>
        <begin position="7"/>
        <end position="169"/>
    </location>
</feature>
<dbReference type="Proteomes" id="UP000595703">
    <property type="component" value="Chromosome"/>
</dbReference>
<dbReference type="PANTHER" id="PTHR30408">
    <property type="entry name" value="TYPE-1 RESTRICTION ENZYME ECOKI SPECIFICITY PROTEIN"/>
    <property type="match status" value="1"/>
</dbReference>
<evidence type="ECO:0000259" key="4">
    <source>
        <dbReference type="Pfam" id="PF01420"/>
    </source>
</evidence>
<dbReference type="CDD" id="cd17260">
    <property type="entry name" value="RMtype1_S_EcoEI-TRD1-CR1_like"/>
    <property type="match status" value="1"/>
</dbReference>
<evidence type="ECO:0000313" key="5">
    <source>
        <dbReference type="EMBL" id="BBA98406.1"/>
    </source>
</evidence>
<evidence type="ECO:0000256" key="3">
    <source>
        <dbReference type="ARBA" id="ARBA00023125"/>
    </source>
</evidence>
<name>A0A7U3UTJ8_9ACTN</name>
<reference evidence="5 6" key="1">
    <citation type="journal article" date="2010" name="J. Bacteriol.">
        <title>Biochemical characterization of a novel indole prenyltransferase from Streptomyces sp. SN-593.</title>
        <authorList>
            <person name="Takahashi S."/>
            <person name="Takagi H."/>
            <person name="Toyoda A."/>
            <person name="Uramoto M."/>
            <person name="Nogawa T."/>
            <person name="Ueki M."/>
            <person name="Sakaki Y."/>
            <person name="Osada H."/>
        </authorList>
    </citation>
    <scope>NUCLEOTIDE SEQUENCE [LARGE SCALE GENOMIC DNA]</scope>
    <source>
        <strain evidence="5 6">SN-593</strain>
    </source>
</reference>
<protein>
    <submittedName>
        <fullName evidence="5">Putative restriction modification system DNA specificity domain</fullName>
    </submittedName>
</protein>
<dbReference type="AlphaFoldDB" id="A0A7U3UTJ8"/>
<reference evidence="5 6" key="4">
    <citation type="journal article" date="2020" name="Sci. Rep.">
        <title>beta-carboline chemical signals induce reveromycin production through a LuxR family regulator in Streptomyces sp. SN-593.</title>
        <authorList>
            <person name="Panthee S."/>
            <person name="Kito N."/>
            <person name="Hayashi T."/>
            <person name="Shimizu T."/>
            <person name="Ishikawa J."/>
            <person name="Hamamoto H."/>
            <person name="Osada H."/>
            <person name="Takahashi S."/>
        </authorList>
    </citation>
    <scope>NUCLEOTIDE SEQUENCE [LARGE SCALE GENOMIC DNA]</scope>
    <source>
        <strain evidence="5 6">SN-593</strain>
    </source>
</reference>
<keyword evidence="6" id="KW-1185">Reference proteome</keyword>
<dbReference type="GO" id="GO:0009307">
    <property type="term" value="P:DNA restriction-modification system"/>
    <property type="evidence" value="ECO:0007669"/>
    <property type="project" value="UniProtKB-KW"/>
</dbReference>
<dbReference type="REBASE" id="485467">
    <property type="entry name" value="S.Ssp593ORF4572P"/>
</dbReference>
<accession>A0A7U3UTJ8</accession>
<dbReference type="SUPFAM" id="SSF116734">
    <property type="entry name" value="DNA methylase specificity domain"/>
    <property type="match status" value="2"/>
</dbReference>
<dbReference type="GO" id="GO:0003677">
    <property type="term" value="F:DNA binding"/>
    <property type="evidence" value="ECO:0007669"/>
    <property type="project" value="UniProtKB-KW"/>
</dbReference>
<dbReference type="Gene3D" id="3.90.220.20">
    <property type="entry name" value="DNA methylase specificity domains"/>
    <property type="match status" value="2"/>
</dbReference>
<organism evidence="5 6">
    <name type="scientific">Actinacidiphila reveromycinica</name>
    <dbReference type="NCBI Taxonomy" id="659352"/>
    <lineage>
        <taxon>Bacteria</taxon>
        <taxon>Bacillati</taxon>
        <taxon>Actinomycetota</taxon>
        <taxon>Actinomycetes</taxon>
        <taxon>Kitasatosporales</taxon>
        <taxon>Streptomycetaceae</taxon>
        <taxon>Actinacidiphila</taxon>
    </lineage>
</organism>
<dbReference type="CDD" id="cd17253">
    <property type="entry name" value="RMtype1_S_Eco933I-TRD2-CR2_like"/>
    <property type="match status" value="1"/>
</dbReference>
<evidence type="ECO:0000256" key="2">
    <source>
        <dbReference type="ARBA" id="ARBA00022747"/>
    </source>
</evidence>
<sequence length="399" mass="44341">MSFASLPLGDIAEINPSHKKPIDPETEVSFLGMADVSELGTTAPGVTRRYGEVRTGYTPFCTGDILVAKITPCFQNGKIAQARLEHEIGAGSTEFHVIRPKQDADARYLLRFLRQHWIRVEGELRMTGSGGQRRVPESYLRRLMVPLPPLAEQKRIAAFFDQVDALRIKRHEAIDLLDDLAQSIFLDTFGDLPKSARLADFAQVQGGLQLSSARTSKPQEVPYLRVANVYRGYLKLDVIKTLQASPQEIERTRLAAGDLLVVEGHGNPSEVGRVALWDGSIDVCTHQNHLIRIRVDRQYLVPEYVEMYLNSAVGRRHLLRSANTTSGLNTISTGAVKESPIAVPDLGRQHAFLSRLNRLQEVKQCHLTHLATLDELFTSLQHRAFSGALWDHEATGGAA</sequence>
<dbReference type="InterPro" id="IPR052021">
    <property type="entry name" value="Type-I_RS_S_subunit"/>
</dbReference>
<evidence type="ECO:0000313" key="6">
    <source>
        <dbReference type="Proteomes" id="UP000595703"/>
    </source>
</evidence>
<proteinExistence type="inferred from homology"/>
<dbReference type="KEGG" id="arev:RVR_4571"/>
<dbReference type="RefSeq" id="WP_202234562.1">
    <property type="nucleotide sequence ID" value="NZ_AP018365.1"/>
</dbReference>
<evidence type="ECO:0000256" key="1">
    <source>
        <dbReference type="ARBA" id="ARBA00010923"/>
    </source>
</evidence>
<keyword evidence="3" id="KW-0238">DNA-binding</keyword>
<gene>
    <name evidence="5" type="ORF">RVR_4571</name>
</gene>
<dbReference type="InterPro" id="IPR044946">
    <property type="entry name" value="Restrct_endonuc_typeI_TRD_sf"/>
</dbReference>
<dbReference type="Pfam" id="PF01420">
    <property type="entry name" value="Methylase_S"/>
    <property type="match status" value="1"/>
</dbReference>
<dbReference type="InterPro" id="IPR000055">
    <property type="entry name" value="Restrct_endonuc_typeI_TRD"/>
</dbReference>
<comment type="similarity">
    <text evidence="1">Belongs to the type-I restriction system S methylase family.</text>
</comment>
<reference evidence="5 6" key="2">
    <citation type="journal article" date="2011" name="J. Antibiot.">
        <title>Furaquinocins I and J: novel polyketide isoprenoid hybrid compounds from Streptomyces reveromyceticus SN-593.</title>
        <authorList>
            <person name="Panthee S."/>
            <person name="Takahashi S."/>
            <person name="Takagi H."/>
            <person name="Nogawa T."/>
            <person name="Oowada E."/>
            <person name="Uramoto M."/>
            <person name="Osada H."/>
        </authorList>
    </citation>
    <scope>NUCLEOTIDE SEQUENCE [LARGE SCALE GENOMIC DNA]</scope>
    <source>
        <strain evidence="5 6">SN-593</strain>
    </source>
</reference>
<keyword evidence="2" id="KW-0680">Restriction system</keyword>
<dbReference type="EMBL" id="AP018365">
    <property type="protein sequence ID" value="BBA98406.1"/>
    <property type="molecule type" value="Genomic_DNA"/>
</dbReference>
<reference evidence="5 6" key="3">
    <citation type="journal article" date="2011" name="Nat. Chem. Biol.">
        <title>Reveromycin A biosynthesis uses RevG and RevJ for stereospecific spiroacetal formation.</title>
        <authorList>
            <person name="Takahashi S."/>
            <person name="Toyoda A."/>
            <person name="Sekiyama Y."/>
            <person name="Takagi H."/>
            <person name="Nogawa T."/>
            <person name="Uramoto M."/>
            <person name="Suzuki R."/>
            <person name="Koshino H."/>
            <person name="Kumano T."/>
            <person name="Panthee S."/>
            <person name="Dairi T."/>
            <person name="Ishikawa J."/>
            <person name="Ikeda H."/>
            <person name="Sakaki Y."/>
            <person name="Osada H."/>
        </authorList>
    </citation>
    <scope>NUCLEOTIDE SEQUENCE [LARGE SCALE GENOMIC DNA]</scope>
    <source>
        <strain evidence="5 6">SN-593</strain>
    </source>
</reference>